<keyword evidence="2" id="KW-1185">Reference proteome</keyword>
<dbReference type="Pfam" id="PF13710">
    <property type="entry name" value="ACT_5"/>
    <property type="match status" value="1"/>
</dbReference>
<dbReference type="PATRIC" id="fig|626887.3.peg.3380"/>
<dbReference type="EMBL" id="APLQ01000014">
    <property type="protein sequence ID" value="ENO13096.1"/>
    <property type="molecule type" value="Genomic_DNA"/>
</dbReference>
<accession>N6WNK0</accession>
<evidence type="ECO:0000313" key="2">
    <source>
        <dbReference type="Proteomes" id="UP000013165"/>
    </source>
</evidence>
<dbReference type="eggNOG" id="COG3978">
    <property type="taxonomic scope" value="Bacteria"/>
</dbReference>
<dbReference type="InterPro" id="IPR045865">
    <property type="entry name" value="ACT-like_dom_sf"/>
</dbReference>
<dbReference type="SUPFAM" id="SSF55021">
    <property type="entry name" value="ACT-like"/>
    <property type="match status" value="1"/>
</dbReference>
<dbReference type="STRING" id="626887.J057_16900"/>
<evidence type="ECO:0000313" key="1">
    <source>
        <dbReference type="EMBL" id="ENO13096.1"/>
    </source>
</evidence>
<reference evidence="1 2" key="1">
    <citation type="journal article" date="2013" name="Genome Announc.">
        <title>Genome Sequence of the Polycyclic Aromatic Hydrocarbon-Degrading Bacterium Strain Marinobacter nanhaiticus D15-8WT.</title>
        <authorList>
            <person name="Cui Z."/>
            <person name="Gao W."/>
            <person name="Li Q."/>
            <person name="Xu G."/>
            <person name="Zheng L."/>
        </authorList>
    </citation>
    <scope>NUCLEOTIDE SEQUENCE [LARGE SCALE GENOMIC DNA]</scope>
    <source>
        <strain evidence="1 2">D15-8W</strain>
    </source>
</reference>
<protein>
    <submittedName>
        <fullName evidence="1">Acetolactate synthase</fullName>
    </submittedName>
</protein>
<dbReference type="Proteomes" id="UP000013165">
    <property type="component" value="Unassembled WGS sequence"/>
</dbReference>
<comment type="caution">
    <text evidence="1">The sequence shown here is derived from an EMBL/GenBank/DDBJ whole genome shotgun (WGS) entry which is preliminary data.</text>
</comment>
<dbReference type="AlphaFoldDB" id="N6WNK0"/>
<proteinExistence type="predicted"/>
<name>N6WNK0_9GAMM</name>
<dbReference type="Gene3D" id="3.30.70.260">
    <property type="match status" value="1"/>
</dbReference>
<dbReference type="OrthoDB" id="6198158at2"/>
<organism evidence="1 2">
    <name type="scientific">Marinobacter nanhaiticus D15-8W</name>
    <dbReference type="NCBI Taxonomy" id="626887"/>
    <lineage>
        <taxon>Bacteria</taxon>
        <taxon>Pseudomonadati</taxon>
        <taxon>Pseudomonadota</taxon>
        <taxon>Gammaproteobacteria</taxon>
        <taxon>Pseudomonadales</taxon>
        <taxon>Marinobacteraceae</taxon>
        <taxon>Marinobacter</taxon>
    </lineage>
</organism>
<gene>
    <name evidence="1" type="ORF">J057_16900</name>
</gene>
<sequence>MTTSTENAKTHTLTCRMAAEAAAIERLCQVTRIRGFRIEQMQVQTDAGELEISMTLSGERSIDMLRSQIEKLHTVLSLQPEAMPSPGTAADMRQTA</sequence>
<dbReference type="HOGENOM" id="CLU_183627_2_0_6"/>
<dbReference type="RefSeq" id="WP_004581321.1">
    <property type="nucleotide sequence ID" value="NZ_AP028878.1"/>
</dbReference>